<dbReference type="AlphaFoldDB" id="A0AAV4WXS6"/>
<organism evidence="1 2">
    <name type="scientific">Caerostris darwini</name>
    <dbReference type="NCBI Taxonomy" id="1538125"/>
    <lineage>
        <taxon>Eukaryota</taxon>
        <taxon>Metazoa</taxon>
        <taxon>Ecdysozoa</taxon>
        <taxon>Arthropoda</taxon>
        <taxon>Chelicerata</taxon>
        <taxon>Arachnida</taxon>
        <taxon>Araneae</taxon>
        <taxon>Araneomorphae</taxon>
        <taxon>Entelegynae</taxon>
        <taxon>Araneoidea</taxon>
        <taxon>Araneidae</taxon>
        <taxon>Caerostris</taxon>
    </lineage>
</organism>
<evidence type="ECO:0000313" key="2">
    <source>
        <dbReference type="Proteomes" id="UP001054837"/>
    </source>
</evidence>
<proteinExistence type="predicted"/>
<reference evidence="1 2" key="1">
    <citation type="submission" date="2021-06" db="EMBL/GenBank/DDBJ databases">
        <title>Caerostris darwini draft genome.</title>
        <authorList>
            <person name="Kono N."/>
            <person name="Arakawa K."/>
        </authorList>
    </citation>
    <scope>NUCLEOTIDE SEQUENCE [LARGE SCALE GENOMIC DNA]</scope>
</reference>
<sequence>MRLVDFDASVAGADASIFSAAFSCNPKHRISAHNTAPDGLAFLNPSPVVSPKFKLDMNGSPSSAHQRRTRGLLMHCCDCFYPSERGAKLG</sequence>
<gene>
    <name evidence="1" type="ORF">CDAR_468371</name>
</gene>
<accession>A0AAV4WXS6</accession>
<dbReference type="EMBL" id="BPLQ01015235">
    <property type="protein sequence ID" value="GIY86686.1"/>
    <property type="molecule type" value="Genomic_DNA"/>
</dbReference>
<comment type="caution">
    <text evidence="1">The sequence shown here is derived from an EMBL/GenBank/DDBJ whole genome shotgun (WGS) entry which is preliminary data.</text>
</comment>
<name>A0AAV4WXS6_9ARAC</name>
<keyword evidence="2" id="KW-1185">Reference proteome</keyword>
<protein>
    <submittedName>
        <fullName evidence="1">Uncharacterized protein</fullName>
    </submittedName>
</protein>
<evidence type="ECO:0000313" key="1">
    <source>
        <dbReference type="EMBL" id="GIY86686.1"/>
    </source>
</evidence>
<dbReference type="Proteomes" id="UP001054837">
    <property type="component" value="Unassembled WGS sequence"/>
</dbReference>